<comment type="caution">
    <text evidence="2">The sequence shown here is derived from an EMBL/GenBank/DDBJ whole genome shotgun (WGS) entry which is preliminary data.</text>
</comment>
<name>A0AAV4VV09_9ARAC</name>
<feature type="region of interest" description="Disordered" evidence="1">
    <location>
        <begin position="1"/>
        <end position="23"/>
    </location>
</feature>
<keyword evidence="3" id="KW-1185">Reference proteome</keyword>
<dbReference type="AlphaFoldDB" id="A0AAV4VV09"/>
<reference evidence="2 3" key="1">
    <citation type="submission" date="2021-06" db="EMBL/GenBank/DDBJ databases">
        <title>Caerostris darwini draft genome.</title>
        <authorList>
            <person name="Kono N."/>
            <person name="Arakawa K."/>
        </authorList>
    </citation>
    <scope>NUCLEOTIDE SEQUENCE [LARGE SCALE GENOMIC DNA]</scope>
</reference>
<evidence type="ECO:0000256" key="1">
    <source>
        <dbReference type="SAM" id="MobiDB-lite"/>
    </source>
</evidence>
<evidence type="ECO:0000313" key="3">
    <source>
        <dbReference type="Proteomes" id="UP001054837"/>
    </source>
</evidence>
<sequence length="82" mass="8983">MSGFGVTNCKKVKSSPGKRERDAEVICKSGNPSLSLWSRDFMIEMDLWDPILNPALTDVKSDPGLLNVPRCTCLGTPSRDLS</sequence>
<dbReference type="Proteomes" id="UP001054837">
    <property type="component" value="Unassembled WGS sequence"/>
</dbReference>
<accession>A0AAV4VV09</accession>
<dbReference type="EMBL" id="BPLQ01013636">
    <property type="protein sequence ID" value="GIY73779.1"/>
    <property type="molecule type" value="Genomic_DNA"/>
</dbReference>
<protein>
    <submittedName>
        <fullName evidence="2">Uncharacterized protein</fullName>
    </submittedName>
</protein>
<proteinExistence type="predicted"/>
<organism evidence="2 3">
    <name type="scientific">Caerostris darwini</name>
    <dbReference type="NCBI Taxonomy" id="1538125"/>
    <lineage>
        <taxon>Eukaryota</taxon>
        <taxon>Metazoa</taxon>
        <taxon>Ecdysozoa</taxon>
        <taxon>Arthropoda</taxon>
        <taxon>Chelicerata</taxon>
        <taxon>Arachnida</taxon>
        <taxon>Araneae</taxon>
        <taxon>Araneomorphae</taxon>
        <taxon>Entelegynae</taxon>
        <taxon>Araneoidea</taxon>
        <taxon>Araneidae</taxon>
        <taxon>Caerostris</taxon>
    </lineage>
</organism>
<evidence type="ECO:0000313" key="2">
    <source>
        <dbReference type="EMBL" id="GIY73779.1"/>
    </source>
</evidence>
<gene>
    <name evidence="2" type="ORF">CDAR_321631</name>
</gene>